<feature type="domain" description="Pyrrolo-quinoline quinone repeat" evidence="2">
    <location>
        <begin position="177"/>
        <end position="338"/>
    </location>
</feature>
<dbReference type="EMBL" id="CP036262">
    <property type="protein sequence ID" value="QDS91659.1"/>
    <property type="molecule type" value="Genomic_DNA"/>
</dbReference>
<dbReference type="Pfam" id="PF13360">
    <property type="entry name" value="PQQ_2"/>
    <property type="match status" value="1"/>
</dbReference>
<reference evidence="3 4" key="1">
    <citation type="submission" date="2019-02" db="EMBL/GenBank/DDBJ databases">
        <title>Deep-cultivation of Planctomycetes and their phenomic and genomic characterization uncovers novel biology.</title>
        <authorList>
            <person name="Wiegand S."/>
            <person name="Jogler M."/>
            <person name="Boedeker C."/>
            <person name="Pinto D."/>
            <person name="Vollmers J."/>
            <person name="Rivas-Marin E."/>
            <person name="Kohn T."/>
            <person name="Peeters S.H."/>
            <person name="Heuer A."/>
            <person name="Rast P."/>
            <person name="Oberbeckmann S."/>
            <person name="Bunk B."/>
            <person name="Jeske O."/>
            <person name="Meyerdierks A."/>
            <person name="Storesund J.E."/>
            <person name="Kallscheuer N."/>
            <person name="Luecker S."/>
            <person name="Lage O.M."/>
            <person name="Pohl T."/>
            <person name="Merkel B.J."/>
            <person name="Hornburger P."/>
            <person name="Mueller R.-W."/>
            <person name="Bruemmer F."/>
            <person name="Labrenz M."/>
            <person name="Spormann A.M."/>
            <person name="Op den Camp H."/>
            <person name="Overmann J."/>
            <person name="Amann R."/>
            <person name="Jetten M.S.M."/>
            <person name="Mascher T."/>
            <person name="Medema M.H."/>
            <person name="Devos D.P."/>
            <person name="Kaster A.-K."/>
            <person name="Ovreas L."/>
            <person name="Rohde M."/>
            <person name="Galperin M.Y."/>
            <person name="Jogler C."/>
        </authorList>
    </citation>
    <scope>NUCLEOTIDE SEQUENCE [LARGE SCALE GENOMIC DNA]</scope>
    <source>
        <strain evidence="3 4">FF011L</strain>
    </source>
</reference>
<dbReference type="PANTHER" id="PTHR34512">
    <property type="entry name" value="CELL SURFACE PROTEIN"/>
    <property type="match status" value="1"/>
</dbReference>
<dbReference type="SUPFAM" id="SSF50998">
    <property type="entry name" value="Quinoprotein alcohol dehydrogenase-like"/>
    <property type="match status" value="1"/>
</dbReference>
<accession>A0A517M9U8</accession>
<dbReference type="Gene3D" id="2.130.10.10">
    <property type="entry name" value="YVTN repeat-like/Quinoprotein amine dehydrogenase"/>
    <property type="match status" value="1"/>
</dbReference>
<dbReference type="InterPro" id="IPR011047">
    <property type="entry name" value="Quinoprotein_ADH-like_sf"/>
</dbReference>
<dbReference type="InterPro" id="IPR015943">
    <property type="entry name" value="WD40/YVTN_repeat-like_dom_sf"/>
</dbReference>
<feature type="chain" id="PRO_5022049790" evidence="1">
    <location>
        <begin position="24"/>
        <end position="419"/>
    </location>
</feature>
<dbReference type="Proteomes" id="UP000320672">
    <property type="component" value="Chromosome"/>
</dbReference>
<name>A0A517M9U8_9BACT</name>
<evidence type="ECO:0000313" key="4">
    <source>
        <dbReference type="Proteomes" id="UP000320672"/>
    </source>
</evidence>
<sequence precursor="true">MPRHFFFVTLASLTFFGAETTSAADWLQWRGPTSDNHAAPDADPPVQWDLARGDGVLWNTPIQGAGHSSPTVVGESIFLTTADLERDEQLLLEFDRTSGELTQSIVVHDKGLPARIHPRNSYASPTVASDGEQIYVVFHNSDAIYVTVYDLSLRKKWQKKVANFKPQAFQFGYGASPILFKDRLIIAAEYDGPDSGIYAFQKKTGQGLWKIDRPANLSFSSPIVAMIAGKDQLLISGADKIESYNPINGKLFWSADSSTEATCGTIVWDDRMVFASGGNPKSGTWAVLADGSGKQIWENRVMSYEQSMLADNGSLYAVSDAGVGYCWRTKDGKEQWKTRLTGGFTSSPMLADGRIYAASEDGEVFVFKATPNRFELLSKNQMGDEIFASPVAVDNQLFIRYAVINDKGRQEYLAAVENQ</sequence>
<feature type="signal peptide" evidence="1">
    <location>
        <begin position="1"/>
        <end position="23"/>
    </location>
</feature>
<dbReference type="KEGG" id="rml:FF011L_03900"/>
<dbReference type="OrthoDB" id="244732at2"/>
<dbReference type="AlphaFoldDB" id="A0A517M9U8"/>
<protein>
    <submittedName>
        <fullName evidence="3">Outer membrane biogenesis protein BamB</fullName>
    </submittedName>
</protein>
<proteinExistence type="predicted"/>
<evidence type="ECO:0000259" key="2">
    <source>
        <dbReference type="Pfam" id="PF13360"/>
    </source>
</evidence>
<dbReference type="PANTHER" id="PTHR34512:SF30">
    <property type="entry name" value="OUTER MEMBRANE PROTEIN ASSEMBLY FACTOR BAMB"/>
    <property type="match status" value="1"/>
</dbReference>
<organism evidence="3 4">
    <name type="scientific">Roseimaritima multifibrata</name>
    <dbReference type="NCBI Taxonomy" id="1930274"/>
    <lineage>
        <taxon>Bacteria</taxon>
        <taxon>Pseudomonadati</taxon>
        <taxon>Planctomycetota</taxon>
        <taxon>Planctomycetia</taxon>
        <taxon>Pirellulales</taxon>
        <taxon>Pirellulaceae</taxon>
        <taxon>Roseimaritima</taxon>
    </lineage>
</organism>
<evidence type="ECO:0000256" key="1">
    <source>
        <dbReference type="SAM" id="SignalP"/>
    </source>
</evidence>
<gene>
    <name evidence="3" type="ORF">FF011L_03900</name>
</gene>
<keyword evidence="4" id="KW-1185">Reference proteome</keyword>
<keyword evidence="1" id="KW-0732">Signal</keyword>
<dbReference type="InterPro" id="IPR002372">
    <property type="entry name" value="PQQ_rpt_dom"/>
</dbReference>
<evidence type="ECO:0000313" key="3">
    <source>
        <dbReference type="EMBL" id="QDS91659.1"/>
    </source>
</evidence>
<dbReference type="RefSeq" id="WP_145349723.1">
    <property type="nucleotide sequence ID" value="NZ_CP036262.1"/>
</dbReference>